<keyword evidence="3" id="KW-0732">Signal</keyword>
<keyword evidence="6" id="KW-0675">Receptor</keyword>
<name>A0AA86SDF5_9FABA</name>
<dbReference type="AlphaFoldDB" id="A0AA86SDF5"/>
<protein>
    <submittedName>
        <fullName evidence="9">Uncharacterized protein</fullName>
    </submittedName>
</protein>
<evidence type="ECO:0000313" key="10">
    <source>
        <dbReference type="Proteomes" id="UP001189624"/>
    </source>
</evidence>
<evidence type="ECO:0000256" key="4">
    <source>
        <dbReference type="ARBA" id="ARBA00022989"/>
    </source>
</evidence>
<gene>
    <name evidence="9" type="ORF">AYBTSS11_LOCUS15465</name>
</gene>
<organism evidence="9 10">
    <name type="scientific">Sphenostylis stenocarpa</name>
    <dbReference type="NCBI Taxonomy" id="92480"/>
    <lineage>
        <taxon>Eukaryota</taxon>
        <taxon>Viridiplantae</taxon>
        <taxon>Streptophyta</taxon>
        <taxon>Embryophyta</taxon>
        <taxon>Tracheophyta</taxon>
        <taxon>Spermatophyta</taxon>
        <taxon>Magnoliopsida</taxon>
        <taxon>eudicotyledons</taxon>
        <taxon>Gunneridae</taxon>
        <taxon>Pentapetalae</taxon>
        <taxon>rosids</taxon>
        <taxon>fabids</taxon>
        <taxon>Fabales</taxon>
        <taxon>Fabaceae</taxon>
        <taxon>Papilionoideae</taxon>
        <taxon>50 kb inversion clade</taxon>
        <taxon>NPAAA clade</taxon>
        <taxon>indigoferoid/millettioid clade</taxon>
        <taxon>Phaseoleae</taxon>
        <taxon>Sphenostylis</taxon>
    </lineage>
</organism>
<evidence type="ECO:0000256" key="5">
    <source>
        <dbReference type="ARBA" id="ARBA00023136"/>
    </source>
</evidence>
<evidence type="ECO:0000256" key="1">
    <source>
        <dbReference type="ARBA" id="ARBA00004479"/>
    </source>
</evidence>
<dbReference type="Gramene" id="rna-AYBTSS11_LOCUS15465">
    <property type="protein sequence ID" value="CAJ1952750.1"/>
    <property type="gene ID" value="gene-AYBTSS11_LOCUS15465"/>
</dbReference>
<proteinExistence type="predicted"/>
<comment type="subcellular location">
    <subcellularLocation>
        <location evidence="1">Membrane</location>
        <topology evidence="1">Single-pass type I membrane protein</topology>
    </subcellularLocation>
</comment>
<evidence type="ECO:0000256" key="2">
    <source>
        <dbReference type="ARBA" id="ARBA00022692"/>
    </source>
</evidence>
<keyword evidence="2 8" id="KW-0812">Transmembrane</keyword>
<evidence type="ECO:0000256" key="7">
    <source>
        <dbReference type="ARBA" id="ARBA00023180"/>
    </source>
</evidence>
<dbReference type="PANTHER" id="PTHR48063:SF63">
    <property type="entry name" value="LEUCINE-RICH RECEPTOR-LIKE KINASE FAMILY PROTEIN"/>
    <property type="match status" value="1"/>
</dbReference>
<keyword evidence="7" id="KW-0325">Glycoprotein</keyword>
<dbReference type="InterPro" id="IPR046956">
    <property type="entry name" value="RLP23-like"/>
</dbReference>
<reference evidence="9" key="1">
    <citation type="submission" date="2023-10" db="EMBL/GenBank/DDBJ databases">
        <authorList>
            <person name="Domelevo Entfellner J.-B."/>
        </authorList>
    </citation>
    <scope>NUCLEOTIDE SEQUENCE</scope>
</reference>
<dbReference type="GO" id="GO:0016020">
    <property type="term" value="C:membrane"/>
    <property type="evidence" value="ECO:0007669"/>
    <property type="project" value="UniProtKB-SubCell"/>
</dbReference>
<dbReference type="Gene3D" id="3.80.10.10">
    <property type="entry name" value="Ribonuclease Inhibitor"/>
    <property type="match status" value="1"/>
</dbReference>
<dbReference type="Proteomes" id="UP001189624">
    <property type="component" value="Chromosome 4"/>
</dbReference>
<accession>A0AA86SDF5</accession>
<dbReference type="PANTHER" id="PTHR48063">
    <property type="entry name" value="LRR RECEPTOR-LIKE KINASE"/>
    <property type="match status" value="1"/>
</dbReference>
<keyword evidence="4 8" id="KW-1133">Transmembrane helix</keyword>
<dbReference type="InterPro" id="IPR032675">
    <property type="entry name" value="LRR_dom_sf"/>
</dbReference>
<evidence type="ECO:0000256" key="6">
    <source>
        <dbReference type="ARBA" id="ARBA00023170"/>
    </source>
</evidence>
<evidence type="ECO:0000256" key="3">
    <source>
        <dbReference type="ARBA" id="ARBA00022729"/>
    </source>
</evidence>
<keyword evidence="10" id="KW-1185">Reference proteome</keyword>
<keyword evidence="5 8" id="KW-0472">Membrane</keyword>
<dbReference type="EMBL" id="OY731401">
    <property type="protein sequence ID" value="CAJ1952750.1"/>
    <property type="molecule type" value="Genomic_DNA"/>
</dbReference>
<sequence length="118" mass="13547">MSNLSFLSMLDLSYNHLKGKIPTGTQLQTFDASNFIGNDLCGLPLAINCSSNNGIDSFDDNDKGSDRHGVNWFFVGMTFGFVLGFWMVIGPLLICRSWRYAYFHFLHHVWFKLQSFFF</sequence>
<feature type="transmembrane region" description="Helical" evidence="8">
    <location>
        <begin position="72"/>
        <end position="94"/>
    </location>
</feature>
<evidence type="ECO:0000313" key="9">
    <source>
        <dbReference type="EMBL" id="CAJ1952750.1"/>
    </source>
</evidence>
<evidence type="ECO:0000256" key="8">
    <source>
        <dbReference type="SAM" id="Phobius"/>
    </source>
</evidence>